<name>F3QRY6_9BACT</name>
<keyword evidence="1" id="KW-0472">Membrane</keyword>
<dbReference type="HOGENOM" id="CLU_2118728_0_0_10"/>
<organism evidence="2 3">
    <name type="scientific">Paraprevotella xylaniphila YIT 11841</name>
    <dbReference type="NCBI Taxonomy" id="762982"/>
    <lineage>
        <taxon>Bacteria</taxon>
        <taxon>Pseudomonadati</taxon>
        <taxon>Bacteroidota</taxon>
        <taxon>Bacteroidia</taxon>
        <taxon>Bacteroidales</taxon>
        <taxon>Prevotellaceae</taxon>
        <taxon>Paraprevotella</taxon>
    </lineage>
</organism>
<comment type="caution">
    <text evidence="2">The sequence shown here is derived from an EMBL/GenBank/DDBJ whole genome shotgun (WGS) entry which is preliminary data.</text>
</comment>
<dbReference type="Proteomes" id="UP000005546">
    <property type="component" value="Unassembled WGS sequence"/>
</dbReference>
<keyword evidence="3" id="KW-1185">Reference proteome</keyword>
<dbReference type="STRING" id="762982.HMPREF9442_00942"/>
<proteinExistence type="predicted"/>
<protein>
    <submittedName>
        <fullName evidence="2">Uncharacterized protein</fullName>
    </submittedName>
</protein>
<feature type="transmembrane region" description="Helical" evidence="1">
    <location>
        <begin position="6"/>
        <end position="25"/>
    </location>
</feature>
<gene>
    <name evidence="2" type="ORF">HMPREF9442_00942</name>
</gene>
<keyword evidence="1" id="KW-1133">Transmembrane helix</keyword>
<accession>F3QRY6</accession>
<evidence type="ECO:0000256" key="1">
    <source>
        <dbReference type="SAM" id="Phobius"/>
    </source>
</evidence>
<evidence type="ECO:0000313" key="3">
    <source>
        <dbReference type="Proteomes" id="UP000005546"/>
    </source>
</evidence>
<sequence>MFSIVLVIIYYVNLSFCVCFMLLPAKLQNFLVGWKNKCGKILLKKCNIGTRYVWRLFRKLLKSLFEINDTKMRVYGTKRKIIACLGRERMIVKNTIQTIFTSFPLCFFTVSGCF</sequence>
<dbReference type="AlphaFoldDB" id="F3QRY6"/>
<evidence type="ECO:0000313" key="2">
    <source>
        <dbReference type="EMBL" id="EGG55550.1"/>
    </source>
</evidence>
<reference evidence="2 3" key="1">
    <citation type="submission" date="2011-02" db="EMBL/GenBank/DDBJ databases">
        <authorList>
            <person name="Weinstock G."/>
            <person name="Sodergren E."/>
            <person name="Clifton S."/>
            <person name="Fulton L."/>
            <person name="Fulton B."/>
            <person name="Courtney L."/>
            <person name="Fronick C."/>
            <person name="Harrison M."/>
            <person name="Strong C."/>
            <person name="Farmer C."/>
            <person name="Delahaunty K."/>
            <person name="Markovic C."/>
            <person name="Hall O."/>
            <person name="Minx P."/>
            <person name="Tomlinson C."/>
            <person name="Mitreva M."/>
            <person name="Hou S."/>
            <person name="Chen J."/>
            <person name="Wollam A."/>
            <person name="Pepin K.H."/>
            <person name="Johnson M."/>
            <person name="Bhonagiri V."/>
            <person name="Zhang X."/>
            <person name="Suruliraj S."/>
            <person name="Warren W."/>
            <person name="Chinwalla A."/>
            <person name="Mardis E.R."/>
            <person name="Wilson R.K."/>
        </authorList>
    </citation>
    <scope>NUCLEOTIDE SEQUENCE [LARGE SCALE GENOMIC DNA]</scope>
    <source>
        <strain evidence="2 3">YIT 11841</strain>
    </source>
</reference>
<keyword evidence="1" id="KW-0812">Transmembrane</keyword>
<dbReference type="EMBL" id="AFBR01000024">
    <property type="protein sequence ID" value="EGG55550.1"/>
    <property type="molecule type" value="Genomic_DNA"/>
</dbReference>